<evidence type="ECO:0000256" key="5">
    <source>
        <dbReference type="ARBA" id="ARBA00023002"/>
    </source>
</evidence>
<comment type="similarity">
    <text evidence="2">Belongs to the zinc-containing alcohol dehydrogenase family. Class-III subfamily.</text>
</comment>
<dbReference type="InterPro" id="IPR013149">
    <property type="entry name" value="ADH-like_C"/>
</dbReference>
<evidence type="ECO:0000256" key="6">
    <source>
        <dbReference type="ARBA" id="ARBA00023027"/>
    </source>
</evidence>
<evidence type="ECO:0000313" key="10">
    <source>
        <dbReference type="EMBL" id="KAH7278074.1"/>
    </source>
</evidence>
<keyword evidence="5" id="KW-0560">Oxidoreductase</keyword>
<dbReference type="GO" id="GO:0005829">
    <property type="term" value="C:cytosol"/>
    <property type="evidence" value="ECO:0007669"/>
    <property type="project" value="TreeGrafter"/>
</dbReference>
<dbReference type="Pfam" id="PF08240">
    <property type="entry name" value="ADH_N"/>
    <property type="match status" value="1"/>
</dbReference>
<reference evidence="10" key="1">
    <citation type="submission" date="2021-08" db="EMBL/GenBank/DDBJ databases">
        <title>WGS assembly of Ceratopteris richardii.</title>
        <authorList>
            <person name="Marchant D.B."/>
            <person name="Chen G."/>
            <person name="Jenkins J."/>
            <person name="Shu S."/>
            <person name="Leebens-Mack J."/>
            <person name="Grimwood J."/>
            <person name="Schmutz J."/>
            <person name="Soltis P."/>
            <person name="Soltis D."/>
            <person name="Chen Z.-H."/>
        </authorList>
    </citation>
    <scope>NUCLEOTIDE SEQUENCE</scope>
    <source>
        <strain evidence="10">Whitten #5841</strain>
        <tissue evidence="10">Leaf</tissue>
    </source>
</reference>
<gene>
    <name evidence="10" type="ORF">KP509_38G022800</name>
</gene>
<dbReference type="OrthoDB" id="417550at2759"/>
<sequence>MASTKGQTILCKGAVCWGPGEPLVIEEVEVDPPQFGEVRIQILFSSLCRSDVTFWQDKPKIGLFPRIFGHEASGIIESVGEGVTEFVEGDHVLPLFTGECMKCIHCKSTKSNLCEKYRISSARGVMLSDKKTRFRVNGKPVYHYSGSTFCQYTVLEQENVVKLDPSAPLDKVCLLSCGVAAGLSSVWKVANVQKGSTVAIFGLGTVGLAVAAGAKKVGAGKIIGVDINPKKFERALQFGVTDCVNPLETNRPVQEVVKDMISGGVDYSFECVGNAQVVESALLSCHDGWGMTIICGVAGEKTPFTAHPAVLLLGRTITGTIFGGLKPKSELPKFVEMYMNKEFALEDFITHELPLSEINDAFKLLIDGECLRCVIHL</sequence>
<name>A0A8T2Q2W6_CERRI</name>
<dbReference type="PANTHER" id="PTHR43880">
    <property type="entry name" value="ALCOHOL DEHYDROGENASE"/>
    <property type="match status" value="1"/>
</dbReference>
<evidence type="ECO:0000313" key="11">
    <source>
        <dbReference type="Proteomes" id="UP000825935"/>
    </source>
</evidence>
<dbReference type="InterPro" id="IPR011032">
    <property type="entry name" value="GroES-like_sf"/>
</dbReference>
<dbReference type="FunFam" id="3.40.50.720:FF:000003">
    <property type="entry name" value="S-(hydroxymethyl)glutathione dehydrogenase"/>
    <property type="match status" value="1"/>
</dbReference>
<dbReference type="InterPro" id="IPR036291">
    <property type="entry name" value="NAD(P)-bd_dom_sf"/>
</dbReference>
<dbReference type="Gene3D" id="3.90.180.10">
    <property type="entry name" value="Medium-chain alcohol dehydrogenases, catalytic domain"/>
    <property type="match status" value="1"/>
</dbReference>
<dbReference type="Gene3D" id="3.40.50.720">
    <property type="entry name" value="NAD(P)-binding Rossmann-like Domain"/>
    <property type="match status" value="1"/>
</dbReference>
<evidence type="ECO:0008006" key="12">
    <source>
        <dbReference type="Google" id="ProtNLM"/>
    </source>
</evidence>
<dbReference type="OMA" id="RSSWIVE"/>
<keyword evidence="11" id="KW-1185">Reference proteome</keyword>
<dbReference type="GO" id="GO:0008270">
    <property type="term" value="F:zinc ion binding"/>
    <property type="evidence" value="ECO:0007669"/>
    <property type="project" value="InterPro"/>
</dbReference>
<accession>A0A8T2Q2W6</accession>
<dbReference type="Pfam" id="PF00107">
    <property type="entry name" value="ADH_zinc_N"/>
    <property type="match status" value="1"/>
</dbReference>
<dbReference type="EMBL" id="CM035443">
    <property type="protein sequence ID" value="KAH7278074.1"/>
    <property type="molecule type" value="Genomic_DNA"/>
</dbReference>
<proteinExistence type="inferred from homology"/>
<evidence type="ECO:0000256" key="7">
    <source>
        <dbReference type="RuleBase" id="RU361277"/>
    </source>
</evidence>
<evidence type="ECO:0000256" key="1">
    <source>
        <dbReference type="ARBA" id="ARBA00001947"/>
    </source>
</evidence>
<comment type="caution">
    <text evidence="10">The sequence shown here is derived from an EMBL/GenBank/DDBJ whole genome shotgun (WGS) entry which is preliminary data.</text>
</comment>
<dbReference type="InterPro" id="IPR002328">
    <property type="entry name" value="ADH_Zn_CS"/>
</dbReference>
<dbReference type="SUPFAM" id="SSF51735">
    <property type="entry name" value="NAD(P)-binding Rossmann-fold domains"/>
    <property type="match status" value="1"/>
</dbReference>
<evidence type="ECO:0000259" key="9">
    <source>
        <dbReference type="Pfam" id="PF08240"/>
    </source>
</evidence>
<dbReference type="FunFam" id="3.90.180.10:FF:000007">
    <property type="entry name" value="Alcohol dehydrogenase 6"/>
    <property type="match status" value="1"/>
</dbReference>
<dbReference type="GO" id="GO:0046294">
    <property type="term" value="P:formaldehyde catabolic process"/>
    <property type="evidence" value="ECO:0007669"/>
    <property type="project" value="TreeGrafter"/>
</dbReference>
<evidence type="ECO:0000259" key="8">
    <source>
        <dbReference type="Pfam" id="PF00107"/>
    </source>
</evidence>
<dbReference type="PANTHER" id="PTHR43880:SF5">
    <property type="entry name" value="ALCOHOL DEHYDROGENASE-LIKE 6"/>
    <property type="match status" value="1"/>
</dbReference>
<dbReference type="GO" id="GO:0051903">
    <property type="term" value="F:S-(hydroxymethyl)glutathione dehydrogenase [NAD(P)+] activity"/>
    <property type="evidence" value="ECO:0007669"/>
    <property type="project" value="TreeGrafter"/>
</dbReference>
<protein>
    <recommendedName>
        <fullName evidence="12">Alcohol dehydrogenase</fullName>
    </recommendedName>
</protein>
<keyword evidence="3 7" id="KW-0479">Metal-binding</keyword>
<organism evidence="10 11">
    <name type="scientific">Ceratopteris richardii</name>
    <name type="common">Triangle waterfern</name>
    <dbReference type="NCBI Taxonomy" id="49495"/>
    <lineage>
        <taxon>Eukaryota</taxon>
        <taxon>Viridiplantae</taxon>
        <taxon>Streptophyta</taxon>
        <taxon>Embryophyta</taxon>
        <taxon>Tracheophyta</taxon>
        <taxon>Polypodiopsida</taxon>
        <taxon>Polypodiidae</taxon>
        <taxon>Polypodiales</taxon>
        <taxon>Pteridineae</taxon>
        <taxon>Pteridaceae</taxon>
        <taxon>Parkerioideae</taxon>
        <taxon>Ceratopteris</taxon>
    </lineage>
</organism>
<evidence type="ECO:0000256" key="2">
    <source>
        <dbReference type="ARBA" id="ARBA00010902"/>
    </source>
</evidence>
<evidence type="ECO:0000256" key="4">
    <source>
        <dbReference type="ARBA" id="ARBA00022833"/>
    </source>
</evidence>
<feature type="domain" description="Alcohol dehydrogenase-like C-terminal" evidence="8">
    <location>
        <begin position="206"/>
        <end position="337"/>
    </location>
</feature>
<keyword evidence="4 7" id="KW-0862">Zinc</keyword>
<evidence type="ECO:0000256" key="3">
    <source>
        <dbReference type="ARBA" id="ARBA00022723"/>
    </source>
</evidence>
<dbReference type="SUPFAM" id="SSF50129">
    <property type="entry name" value="GroES-like"/>
    <property type="match status" value="2"/>
</dbReference>
<comment type="cofactor">
    <cofactor evidence="1 7">
        <name>Zn(2+)</name>
        <dbReference type="ChEBI" id="CHEBI:29105"/>
    </cofactor>
</comment>
<dbReference type="InterPro" id="IPR013154">
    <property type="entry name" value="ADH-like_N"/>
</dbReference>
<dbReference type="Proteomes" id="UP000825935">
    <property type="component" value="Chromosome 38"/>
</dbReference>
<dbReference type="PROSITE" id="PS00059">
    <property type="entry name" value="ADH_ZINC"/>
    <property type="match status" value="1"/>
</dbReference>
<keyword evidence="6" id="KW-0520">NAD</keyword>
<dbReference type="AlphaFoldDB" id="A0A8T2Q2W6"/>
<feature type="domain" description="Alcohol dehydrogenase-like N-terminal" evidence="9">
    <location>
        <begin position="36"/>
        <end position="164"/>
    </location>
</feature>